<dbReference type="PANTHER" id="PTHR21541">
    <property type="entry name" value="BTB POZ DOMAIN CONTAINING 12"/>
    <property type="match status" value="1"/>
</dbReference>
<dbReference type="GO" id="GO:0033557">
    <property type="term" value="C:Slx1-Slx4 complex"/>
    <property type="evidence" value="ECO:0007669"/>
    <property type="project" value="TreeGrafter"/>
</dbReference>
<evidence type="ECO:0000256" key="2">
    <source>
        <dbReference type="SAM" id="Phobius"/>
    </source>
</evidence>
<feature type="compositionally biased region" description="Basic and acidic residues" evidence="1">
    <location>
        <begin position="705"/>
        <end position="719"/>
    </location>
</feature>
<evidence type="ECO:0000313" key="3">
    <source>
        <dbReference type="EMBL" id="SOQ56425.1"/>
    </source>
</evidence>
<feature type="transmembrane region" description="Helical" evidence="2">
    <location>
        <begin position="23"/>
        <end position="42"/>
    </location>
</feature>
<proteinExistence type="predicted"/>
<gene>
    <name evidence="3" type="ORF">SFRICE_007064</name>
</gene>
<feature type="compositionally biased region" description="Low complexity" evidence="1">
    <location>
        <begin position="1014"/>
        <end position="1035"/>
    </location>
</feature>
<keyword evidence="2" id="KW-0472">Membrane</keyword>
<dbReference type="EMBL" id="ODYU01010975">
    <property type="protein sequence ID" value="SOQ56425.1"/>
    <property type="molecule type" value="Genomic_DNA"/>
</dbReference>
<dbReference type="GO" id="GO:0000712">
    <property type="term" value="P:resolution of meiotic recombination intermediates"/>
    <property type="evidence" value="ECO:0007669"/>
    <property type="project" value="TreeGrafter"/>
</dbReference>
<reference evidence="3" key="1">
    <citation type="submission" date="2016-07" db="EMBL/GenBank/DDBJ databases">
        <authorList>
            <person name="Bretaudeau A."/>
        </authorList>
    </citation>
    <scope>NUCLEOTIDE SEQUENCE</scope>
    <source>
        <strain evidence="3">Rice</strain>
        <tissue evidence="3">Whole body</tissue>
    </source>
</reference>
<keyword evidence="2" id="KW-0812">Transmembrane</keyword>
<organism evidence="3">
    <name type="scientific">Spodoptera frugiperda</name>
    <name type="common">Fall armyworm</name>
    <dbReference type="NCBI Taxonomy" id="7108"/>
    <lineage>
        <taxon>Eukaryota</taxon>
        <taxon>Metazoa</taxon>
        <taxon>Ecdysozoa</taxon>
        <taxon>Arthropoda</taxon>
        <taxon>Hexapoda</taxon>
        <taxon>Insecta</taxon>
        <taxon>Pterygota</taxon>
        <taxon>Neoptera</taxon>
        <taxon>Endopterygota</taxon>
        <taxon>Lepidoptera</taxon>
        <taxon>Glossata</taxon>
        <taxon>Ditrysia</taxon>
        <taxon>Noctuoidea</taxon>
        <taxon>Noctuidae</taxon>
        <taxon>Amphipyrinae</taxon>
        <taxon>Spodoptera</taxon>
    </lineage>
</organism>
<feature type="region of interest" description="Disordered" evidence="1">
    <location>
        <begin position="574"/>
        <end position="601"/>
    </location>
</feature>
<feature type="compositionally biased region" description="Polar residues" evidence="1">
    <location>
        <begin position="1036"/>
        <end position="1051"/>
    </location>
</feature>
<feature type="compositionally biased region" description="Polar residues" evidence="1">
    <location>
        <begin position="734"/>
        <end position="761"/>
    </location>
</feature>
<feature type="region of interest" description="Disordered" evidence="1">
    <location>
        <begin position="705"/>
        <end position="763"/>
    </location>
</feature>
<name>A0A2H1WTN1_SPOFR</name>
<dbReference type="CDD" id="cd22999">
    <property type="entry name" value="SAP_SLX4"/>
    <property type="match status" value="1"/>
</dbReference>
<accession>A0A2H1WTN1</accession>
<protein>
    <submittedName>
        <fullName evidence="3">SFRICE_007064</fullName>
    </submittedName>
</protein>
<feature type="region of interest" description="Disordered" evidence="1">
    <location>
        <begin position="997"/>
        <end position="1056"/>
    </location>
</feature>
<dbReference type="AlphaFoldDB" id="A0A2H1WTN1"/>
<keyword evidence="2" id="KW-1133">Transmembrane helix</keyword>
<sequence length="1169" mass="131684">MAIGVDTSKWKPRKITGTPASKFRNILGVSILSFGIISGLIFHKCVRSKYFVAKTDMDESLSDFQEAKQSCKGPKPATKAAKPKTRKVTKRIKGQKDIRTALKPKKNELEAYTKEFDNVCKKSGLDVDSEQLQLAIALSKSLQTESNENEVTSTLSSQQRVAKIRKTLQEYGFKVPEAKITAVKRTRKLRKDYKLLTTSDEEKHQIVTSKYSQVLFENLDKSCTEQNSQDLDTRVFHIASNILYECMKDNCIFYVDDLVEKSTSNGALLRDWSEIPGRPVSPKPEEPIRMDFKDIDCSQDELDVILSGSIKSVKDVLDKYKEIKHDVPSIVIDEEDKVRNKVDDSIISIDDNYEVERIDKSPFEKAFGVQSPIKKVGAKTPVKRLFDDELCANEVIEIISPIKGKVEDKNAEEVDTEYKLRVTEQYRSVSPDIFDDELSSIIDVSKPTNILSQEHKTKVFSQDNFMDLTQCANVNVLSQNSEKGSLLSQDVTKRRSNDFMEITECIVGSSQPIREGFKEIDLTQSPEANNTIKEGITSINVDKVSVNISIDNEYGTSDSVSQNVTDEQNITVIPNDRNDLGKEDDNVDLTQSSNEEDKGMEVIDDKRDGETVNLTQSSNSDDLDELPSVNFGDSHVQKSLDNTIIVEPEEYITNGKVKQSLQFENRVQSPVFDLTQEQDAASDSSPVLLKDNEPSTSFYEDFVHDHSESDISKEIERNVDNNSVSKEETDDIDLTQSSGTSEVMSNPIERQQSIPNNSSLGKNGDVSIDYDEIVTEDNSFNIESVKENETDENMTKKTDPASSKDFNAIEIVDDNDEALNPSQNSEVFHISDKELDYSLHKSRYELPRDNFEFGGISVLDNITRLDGTRNLSAIGERVSAINENAIDSLPDIDFGDENEKVIEKSEVHVNMDISSEEFQDVLANTNGVINVRTPNKSEYVIKTCDVTPMSDYAAMSTPERNRELDKYGLKPFKRKRAIKILTHLYNQMHPTVQQLVDEEQPSCKKPRLTLTQDSSPTKLTKSPSKSSQIQPKSSPLKTQNGTAHTSNTNSNELERDRCILSAPTSNVGEKSSEVCAYEVSSELAVVKAIDCSPDDWVFQKREKAKVHSCRVPLHIAFHNYVLSRRSLREAILKYEPVNIDVIHKDLVGYGHRYDPKVSVDFLQYLWYGS</sequence>
<evidence type="ECO:0000256" key="1">
    <source>
        <dbReference type="SAM" id="MobiDB-lite"/>
    </source>
</evidence>
<dbReference type="PANTHER" id="PTHR21541:SF3">
    <property type="entry name" value="STRUCTURE-SPECIFIC ENDONUCLEASE SUBUNIT SLX4"/>
    <property type="match status" value="1"/>
</dbReference>